<feature type="domain" description="Glutamate-ammonia ligase adenylyltransferase repeated" evidence="9">
    <location>
        <begin position="723"/>
        <end position="958"/>
    </location>
</feature>
<evidence type="ECO:0000259" key="9">
    <source>
        <dbReference type="Pfam" id="PF03710"/>
    </source>
</evidence>
<evidence type="ECO:0000313" key="12">
    <source>
        <dbReference type="Proteomes" id="UP000744769"/>
    </source>
</evidence>
<dbReference type="EC" id="2.7.7.42" evidence="7"/>
<dbReference type="EMBL" id="JAAOIV010000016">
    <property type="protein sequence ID" value="NHN57415.1"/>
    <property type="molecule type" value="Genomic_DNA"/>
</dbReference>
<gene>
    <name evidence="7" type="primary">glnE</name>
    <name evidence="11" type="ORF">G9U51_16735</name>
</gene>
<comment type="cofactor">
    <cofactor evidence="7">
        <name>Mg(2+)</name>
        <dbReference type="ChEBI" id="CHEBI:18420"/>
    </cofactor>
</comment>
<dbReference type="Gene3D" id="3.30.460.10">
    <property type="entry name" value="Beta Polymerase, domain 2"/>
    <property type="match status" value="2"/>
</dbReference>
<dbReference type="PANTHER" id="PTHR30621">
    <property type="entry name" value="GLUTAMINE SYNTHETASE ADENYLYLTRANSFERASE"/>
    <property type="match status" value="1"/>
</dbReference>
<dbReference type="GO" id="GO:0047388">
    <property type="term" value="F:[glutamine synthetase]-adenylyl-L-tyrosine phosphorylase activity"/>
    <property type="evidence" value="ECO:0007669"/>
    <property type="project" value="UniProtKB-EC"/>
</dbReference>
<feature type="region of interest" description="Adenylyl transferase" evidence="7">
    <location>
        <begin position="630"/>
        <end position="1140"/>
    </location>
</feature>
<dbReference type="CDD" id="cd05401">
    <property type="entry name" value="NT_GlnE_GlnD_like"/>
    <property type="match status" value="2"/>
</dbReference>
<dbReference type="InterPro" id="IPR043519">
    <property type="entry name" value="NT_sf"/>
</dbReference>
<feature type="compositionally biased region" description="Basic and acidic residues" evidence="8">
    <location>
        <begin position="105"/>
        <end position="119"/>
    </location>
</feature>
<dbReference type="Pfam" id="PF03710">
    <property type="entry name" value="GlnE"/>
    <property type="match status" value="2"/>
</dbReference>
<reference evidence="11" key="1">
    <citation type="submission" date="2020-03" db="EMBL/GenBank/DDBJ databases">
        <title>Draft sequencing of Calidifontibacter sp. DB0510.</title>
        <authorList>
            <person name="Kim D.-U."/>
        </authorList>
    </citation>
    <scope>NUCLEOTIDE SEQUENCE</scope>
    <source>
        <strain evidence="11">DB0510</strain>
    </source>
</reference>
<comment type="function">
    <text evidence="7">Involved in the regulation of glutamine synthetase GlnA, a key enzyme in the process to assimilate ammonia. When cellular nitrogen levels are high, the C-terminal adenylyl transferase (AT) inactivates GlnA by covalent transfer of an adenylyl group from ATP to specific tyrosine residue of GlnA, thus reducing its activity. Conversely, when nitrogen levels are low, the N-terminal adenylyl removase (AR) activates GlnA by removing the adenylyl group by phosphorolysis, increasing its activity. The regulatory region of GlnE binds the signal transduction protein PII (GlnB) which indicates the nitrogen status of the cell.</text>
</comment>
<keyword evidence="12" id="KW-1185">Reference proteome</keyword>
<dbReference type="Pfam" id="PF08335">
    <property type="entry name" value="GlnD_UR_UTase"/>
    <property type="match status" value="2"/>
</dbReference>
<evidence type="ECO:0000256" key="4">
    <source>
        <dbReference type="ARBA" id="ARBA00022840"/>
    </source>
</evidence>
<feature type="region of interest" description="Disordered" evidence="8">
    <location>
        <begin position="22"/>
        <end position="119"/>
    </location>
</feature>
<keyword evidence="2 7" id="KW-0548">Nucleotidyltransferase</keyword>
<evidence type="ECO:0000256" key="7">
    <source>
        <dbReference type="HAMAP-Rule" id="MF_00802"/>
    </source>
</evidence>
<feature type="domain" description="PII-uridylyltransferase/Glutamine-synthetase adenylyltransferase" evidence="10">
    <location>
        <begin position="985"/>
        <end position="1124"/>
    </location>
</feature>
<dbReference type="InterPro" id="IPR013546">
    <property type="entry name" value="PII_UdlTrfase/GS_AdlTrfase"/>
</dbReference>
<feature type="region of interest" description="Adenylyl removase" evidence="7">
    <location>
        <begin position="1"/>
        <end position="622"/>
    </location>
</feature>
<keyword evidence="1 7" id="KW-0808">Transferase</keyword>
<accession>A0A967B528</accession>
<dbReference type="GO" id="GO:0000287">
    <property type="term" value="F:magnesium ion binding"/>
    <property type="evidence" value="ECO:0007669"/>
    <property type="project" value="UniProtKB-UniRule"/>
</dbReference>
<dbReference type="GO" id="GO:0005524">
    <property type="term" value="F:ATP binding"/>
    <property type="evidence" value="ECO:0007669"/>
    <property type="project" value="UniProtKB-UniRule"/>
</dbReference>
<keyword evidence="5 7" id="KW-0460">Magnesium</keyword>
<dbReference type="Proteomes" id="UP000744769">
    <property type="component" value="Unassembled WGS sequence"/>
</dbReference>
<comment type="caution">
    <text evidence="11">The sequence shown here is derived from an EMBL/GenBank/DDBJ whole genome shotgun (WGS) entry which is preliminary data.</text>
</comment>
<dbReference type="NCBIfam" id="NF010707">
    <property type="entry name" value="PRK14109.1"/>
    <property type="match status" value="1"/>
</dbReference>
<evidence type="ECO:0000256" key="8">
    <source>
        <dbReference type="SAM" id="MobiDB-lite"/>
    </source>
</evidence>
<comment type="similarity">
    <text evidence="7">Belongs to the GlnE family.</text>
</comment>
<sequence>MGEFLQAALGWRRGARACLLGSQQPQRDGAHPDVQADEAPGDPGGDPLARPGLQSLSRLCGDPGRRHEGHRGRIRPAARGRGRRVGAYRPRAPGDGHRPAAGLARPRDPPDGGERVDGRDTRRACLRVLPAQQEGRVGGLSRAGHALRARAVSRPVVSRTDLIKAGATDSARAAALLDELGDWAAPDLLELLPQSADPDQSLLGLVRLKEADDAVWRPLDGAGRLRLVTVLGASSALTDHLVRRPEQVADLAEAALGDRAAYVDLLRADVGERTGTEARDALRVAYRRRLVQIAAIDTSGSATDLLPRVAEALADLASATLQVALDIATREQDDAADARLSIIAMGKCGARELNYLSDVDVIFAAEPADGVDEAHALEVATRLATEVMRICSEHTGEGTLWQVDAALRPEGNQGPLVRTVRSHQQYYERWAKTWEFQALLKARPVAGDAEVGQAYLEAMQPFVWQASSRDNFVEDVQAMRRRVEDHVPRGEAARQIKLGAGGLRDVEFSMQLLQLVHGRTDDRLRLRSTLAAIDALSRRGYIGRTDAAALDEAYRFLRALEHRIQLSKLRRTHLMPTSEAELRRVGRGLGFRETPEEAVVTRWKETAREVRRLHERIFYRPLLSAVAKLSDDDARLTLEGAQDRLAALGFRDPKGAMRHLEALMSGVSRRAAIQRTLLPVMLPWFASEVDPDQGLLAFRRISDELGGSHWYLKMLRDEGSAAETLARALAKSRYVADLLERAPSAVALVGEAGSLTPIDREAIITAMRAAAARQDDDEQAIVGLRSTRRTELIRIALADLSGTIGLDEVEIALTDLTAATLHVALEVAIRSVEAGLDRPFATDIAIIGMGRLGGREVGYASDADVMFVHRPRDGADVADAQADAEAAIAFLRKHLSSSGPDPVLGVDADLRPEGKAGPIVRTFDSYAAYYERWSEGWEAQALLRATPVAGDAQLGADFIELINPLRWPEGGIPEQAVRQIRTLKARMEAERIPRGGDKRTHFKLGIGGLADVEWTVQLTQLQHAHAVPELRRTGTATTLQVMADHGLISQEDADQLRDSWTLATRLRNASVLWRGRPVDALPSDLHDANGIARVLGSPVGTGHQLSERYLRAARKARKVVDRVFYGVVADNGWDRNPTRR</sequence>
<dbReference type="GO" id="GO:0008882">
    <property type="term" value="F:[glutamate-ammonia-ligase] adenylyltransferase activity"/>
    <property type="evidence" value="ECO:0007669"/>
    <property type="project" value="UniProtKB-UniRule"/>
</dbReference>
<dbReference type="GO" id="GO:0000820">
    <property type="term" value="P:regulation of glutamine family amino acid metabolic process"/>
    <property type="evidence" value="ECO:0007669"/>
    <property type="project" value="UniProtKB-UniRule"/>
</dbReference>
<keyword evidence="3 7" id="KW-0547">Nucleotide-binding</keyword>
<keyword evidence="4 7" id="KW-0067">ATP-binding</keyword>
<proteinExistence type="inferred from homology"/>
<dbReference type="InterPro" id="IPR005190">
    <property type="entry name" value="GlnE_rpt_dom"/>
</dbReference>
<dbReference type="GO" id="GO:0005829">
    <property type="term" value="C:cytosol"/>
    <property type="evidence" value="ECO:0007669"/>
    <property type="project" value="TreeGrafter"/>
</dbReference>
<dbReference type="EC" id="2.7.7.89" evidence="7"/>
<organism evidence="11 12">
    <name type="scientific">Metallococcus carri</name>
    <dbReference type="NCBI Taxonomy" id="1656884"/>
    <lineage>
        <taxon>Bacteria</taxon>
        <taxon>Bacillati</taxon>
        <taxon>Actinomycetota</taxon>
        <taxon>Actinomycetes</taxon>
        <taxon>Micrococcales</taxon>
        <taxon>Dermacoccaceae</taxon>
        <taxon>Metallococcus</taxon>
    </lineage>
</organism>
<dbReference type="SUPFAM" id="SSF81593">
    <property type="entry name" value="Nucleotidyltransferase substrate binding subunit/domain"/>
    <property type="match status" value="2"/>
</dbReference>
<dbReference type="SUPFAM" id="SSF81301">
    <property type="entry name" value="Nucleotidyltransferase"/>
    <property type="match status" value="2"/>
</dbReference>
<evidence type="ECO:0000256" key="2">
    <source>
        <dbReference type="ARBA" id="ARBA00022695"/>
    </source>
</evidence>
<feature type="domain" description="Glutamate-ammonia ligase adenylyltransferase repeated" evidence="9">
    <location>
        <begin position="226"/>
        <end position="457"/>
    </location>
</feature>
<evidence type="ECO:0000256" key="1">
    <source>
        <dbReference type="ARBA" id="ARBA00022679"/>
    </source>
</evidence>
<evidence type="ECO:0000259" key="10">
    <source>
        <dbReference type="Pfam" id="PF08335"/>
    </source>
</evidence>
<dbReference type="AlphaFoldDB" id="A0A967B528"/>
<name>A0A967B528_9MICO</name>
<comment type="catalytic activity">
    <reaction evidence="7">
        <text>[glutamine synthetase]-L-tyrosine + ATP = [glutamine synthetase]-O(4)-(5'-adenylyl)-L-tyrosine + diphosphate</text>
        <dbReference type="Rhea" id="RHEA:18589"/>
        <dbReference type="Rhea" id="RHEA-COMP:10660"/>
        <dbReference type="Rhea" id="RHEA-COMP:10661"/>
        <dbReference type="ChEBI" id="CHEBI:30616"/>
        <dbReference type="ChEBI" id="CHEBI:33019"/>
        <dbReference type="ChEBI" id="CHEBI:46858"/>
        <dbReference type="ChEBI" id="CHEBI:83624"/>
        <dbReference type="EC" id="2.7.7.42"/>
    </reaction>
</comment>
<dbReference type="InterPro" id="IPR023057">
    <property type="entry name" value="GlnE"/>
</dbReference>
<evidence type="ECO:0000256" key="3">
    <source>
        <dbReference type="ARBA" id="ARBA00022741"/>
    </source>
</evidence>
<comment type="catalytic activity">
    <reaction evidence="7">
        <text>[glutamine synthetase]-O(4)-(5'-adenylyl)-L-tyrosine + phosphate = [glutamine synthetase]-L-tyrosine + ADP</text>
        <dbReference type="Rhea" id="RHEA:43716"/>
        <dbReference type="Rhea" id="RHEA-COMP:10660"/>
        <dbReference type="Rhea" id="RHEA-COMP:10661"/>
        <dbReference type="ChEBI" id="CHEBI:43474"/>
        <dbReference type="ChEBI" id="CHEBI:46858"/>
        <dbReference type="ChEBI" id="CHEBI:83624"/>
        <dbReference type="ChEBI" id="CHEBI:456216"/>
        <dbReference type="EC" id="2.7.7.89"/>
    </reaction>
</comment>
<feature type="domain" description="PII-uridylyltransferase/Glutamine-synthetase adenylyltransferase" evidence="10">
    <location>
        <begin position="477"/>
        <end position="618"/>
    </location>
</feature>
<evidence type="ECO:0000256" key="6">
    <source>
        <dbReference type="ARBA" id="ARBA00023268"/>
    </source>
</evidence>
<evidence type="ECO:0000313" key="11">
    <source>
        <dbReference type="EMBL" id="NHN57415.1"/>
    </source>
</evidence>
<dbReference type="PANTHER" id="PTHR30621:SF0">
    <property type="entry name" value="BIFUNCTIONAL GLUTAMINE SYNTHETASE ADENYLYLTRANSFERASE_ADENYLYL-REMOVING ENZYME"/>
    <property type="match status" value="1"/>
</dbReference>
<evidence type="ECO:0000256" key="5">
    <source>
        <dbReference type="ARBA" id="ARBA00022842"/>
    </source>
</evidence>
<feature type="compositionally biased region" description="Basic residues" evidence="8">
    <location>
        <begin position="67"/>
        <end position="86"/>
    </location>
</feature>
<dbReference type="Gene3D" id="1.20.120.330">
    <property type="entry name" value="Nucleotidyltransferases domain 2"/>
    <property type="match status" value="2"/>
</dbReference>
<protein>
    <recommendedName>
        <fullName evidence="7">Bifunctional glutamine synthetase adenylyltransferase/adenylyl-removing enzyme</fullName>
    </recommendedName>
    <alternativeName>
        <fullName evidence="7">ATP:glutamine synthetase adenylyltransferase</fullName>
    </alternativeName>
    <alternativeName>
        <fullName evidence="7">ATase</fullName>
    </alternativeName>
    <domain>
        <recommendedName>
            <fullName evidence="7">Glutamine synthetase adenylyl-L-tyrosine phosphorylase</fullName>
            <ecNumber evidence="7">2.7.7.89</ecNumber>
        </recommendedName>
        <alternativeName>
            <fullName evidence="7">Adenylyl removase</fullName>
            <shortName evidence="7">AR</shortName>
            <shortName evidence="7">AT-N</shortName>
        </alternativeName>
    </domain>
    <domain>
        <recommendedName>
            <fullName evidence="7">Glutamine synthetase adenylyl transferase</fullName>
            <ecNumber evidence="7">2.7.7.42</ecNumber>
        </recommendedName>
        <alternativeName>
            <fullName evidence="7">Adenylyl transferase</fullName>
            <shortName evidence="7">AT</shortName>
            <shortName evidence="7">AT-C</shortName>
        </alternativeName>
    </domain>
</protein>
<dbReference type="HAMAP" id="MF_00802">
    <property type="entry name" value="GlnE"/>
    <property type="match status" value="1"/>
</dbReference>
<keyword evidence="6 7" id="KW-0511">Multifunctional enzyme</keyword>